<feature type="signal peptide" evidence="1">
    <location>
        <begin position="1"/>
        <end position="18"/>
    </location>
</feature>
<name>A0ABQ5KUV7_9EUKA</name>
<sequence>MENKILIALLSILIFACATPNKFEKNYPTYRENRNTLEQLEHVNDSTLHVTSTSTDPKYGYTELKPIMLGVYDCDDGADNRMKFFNALLGPNGEKVTAKRIKTCCPFHTLNSQTVGRDQKFGLLDVWELSYEGIETPLTIYINLYDQGEFLAPMGFTLKHPLNSN</sequence>
<accession>A0ABQ5KUV7</accession>
<evidence type="ECO:0000313" key="2">
    <source>
        <dbReference type="EMBL" id="GKT35204.1"/>
    </source>
</evidence>
<reference evidence="2" key="1">
    <citation type="submission" date="2022-03" db="EMBL/GenBank/DDBJ databases">
        <title>Draft genome sequence of Aduncisulcus paluster, a free-living microaerophilic Fornicata.</title>
        <authorList>
            <person name="Yuyama I."/>
            <person name="Kume K."/>
            <person name="Tamura T."/>
            <person name="Inagaki Y."/>
            <person name="Hashimoto T."/>
        </authorList>
    </citation>
    <scope>NUCLEOTIDE SEQUENCE</scope>
    <source>
        <strain evidence="2">NY0171</strain>
    </source>
</reference>
<feature type="chain" id="PRO_5046024128" description="2-dehydro-3-deoxyphosphooctonate aldolase" evidence="1">
    <location>
        <begin position="19"/>
        <end position="165"/>
    </location>
</feature>
<organism evidence="2 3">
    <name type="scientific">Aduncisulcus paluster</name>
    <dbReference type="NCBI Taxonomy" id="2918883"/>
    <lineage>
        <taxon>Eukaryota</taxon>
        <taxon>Metamonada</taxon>
        <taxon>Carpediemonas-like organisms</taxon>
        <taxon>Aduncisulcus</taxon>
    </lineage>
</organism>
<evidence type="ECO:0000313" key="3">
    <source>
        <dbReference type="Proteomes" id="UP001057375"/>
    </source>
</evidence>
<dbReference type="PROSITE" id="PS51257">
    <property type="entry name" value="PROKAR_LIPOPROTEIN"/>
    <property type="match status" value="1"/>
</dbReference>
<keyword evidence="1" id="KW-0732">Signal</keyword>
<evidence type="ECO:0000256" key="1">
    <source>
        <dbReference type="SAM" id="SignalP"/>
    </source>
</evidence>
<keyword evidence="3" id="KW-1185">Reference proteome</keyword>
<protein>
    <recommendedName>
        <fullName evidence="4">2-dehydro-3-deoxyphosphooctonate aldolase</fullName>
    </recommendedName>
</protein>
<comment type="caution">
    <text evidence="2">The sequence shown here is derived from an EMBL/GenBank/DDBJ whole genome shotgun (WGS) entry which is preliminary data.</text>
</comment>
<dbReference type="EMBL" id="BQXS01003723">
    <property type="protein sequence ID" value="GKT35204.1"/>
    <property type="molecule type" value="Genomic_DNA"/>
</dbReference>
<gene>
    <name evidence="2" type="ORF">ADUPG1_002946</name>
</gene>
<evidence type="ECO:0008006" key="4">
    <source>
        <dbReference type="Google" id="ProtNLM"/>
    </source>
</evidence>
<dbReference type="Proteomes" id="UP001057375">
    <property type="component" value="Unassembled WGS sequence"/>
</dbReference>
<proteinExistence type="predicted"/>